<protein>
    <recommendedName>
        <fullName evidence="4">Lipoprotein</fullName>
    </recommendedName>
</protein>
<evidence type="ECO:0000313" key="2">
    <source>
        <dbReference type="EMBL" id="KMT63776.1"/>
    </source>
</evidence>
<evidence type="ECO:0008006" key="4">
    <source>
        <dbReference type="Google" id="ProtNLM"/>
    </source>
</evidence>
<dbReference type="STRING" id="1513271.XM47_17895"/>
<organism evidence="2 3">
    <name type="scientific">Catenovulum maritimum</name>
    <dbReference type="NCBI Taxonomy" id="1513271"/>
    <lineage>
        <taxon>Bacteria</taxon>
        <taxon>Pseudomonadati</taxon>
        <taxon>Pseudomonadota</taxon>
        <taxon>Gammaproteobacteria</taxon>
        <taxon>Alteromonadales</taxon>
        <taxon>Alteromonadaceae</taxon>
        <taxon>Catenovulum</taxon>
    </lineage>
</organism>
<keyword evidence="1" id="KW-0175">Coiled coil</keyword>
<feature type="coiled-coil region" evidence="1">
    <location>
        <begin position="36"/>
        <end position="71"/>
    </location>
</feature>
<accession>A0A0J8JH91</accession>
<sequence length="72" mass="7871">MRPRLLTTILITFAMLGLSGCEDKPKTAGEKLDSFLESSSDAAKEATEKAKQMAKEACEKAKEKMETADQDC</sequence>
<dbReference type="RefSeq" id="WP_048695653.1">
    <property type="nucleotide sequence ID" value="NZ_KQ130512.1"/>
</dbReference>
<evidence type="ECO:0000256" key="1">
    <source>
        <dbReference type="SAM" id="Coils"/>
    </source>
</evidence>
<name>A0A0J8JH91_9ALTE</name>
<dbReference type="EMBL" id="LAZL01000042">
    <property type="protein sequence ID" value="KMT63776.1"/>
    <property type="molecule type" value="Genomic_DNA"/>
</dbReference>
<reference evidence="2 3" key="1">
    <citation type="submission" date="2015-04" db="EMBL/GenBank/DDBJ databases">
        <title>Draft Genome Sequence of the Novel Agar-Digesting Marine Bacterium Q1.</title>
        <authorList>
            <person name="Li Y."/>
            <person name="Li D."/>
            <person name="Chen G."/>
            <person name="Du Z."/>
        </authorList>
    </citation>
    <scope>NUCLEOTIDE SEQUENCE [LARGE SCALE GENOMIC DNA]</scope>
    <source>
        <strain evidence="2 3">Q1</strain>
    </source>
</reference>
<dbReference type="Proteomes" id="UP000037600">
    <property type="component" value="Unassembled WGS sequence"/>
</dbReference>
<comment type="caution">
    <text evidence="2">The sequence shown here is derived from an EMBL/GenBank/DDBJ whole genome shotgun (WGS) entry which is preliminary data.</text>
</comment>
<evidence type="ECO:0000313" key="3">
    <source>
        <dbReference type="Proteomes" id="UP000037600"/>
    </source>
</evidence>
<gene>
    <name evidence="2" type="ORF">XM47_17895</name>
</gene>
<keyword evidence="3" id="KW-1185">Reference proteome</keyword>
<dbReference type="PROSITE" id="PS51257">
    <property type="entry name" value="PROKAR_LIPOPROTEIN"/>
    <property type="match status" value="1"/>
</dbReference>
<dbReference type="AlphaFoldDB" id="A0A0J8JH91"/>
<proteinExistence type="predicted"/>